<sequence length="206" mass="21566">MRTPRVRFALGLALYLAAASAAALVPFLTLSGYAALVGPILACGGAMALNAWLVRPRHGPAVAAALAAVLLCVAAGDTARKTVLAAGGRETTAVVMAIGDAELDGYSWYRFTEVGSLDDLGRWAGPEGRLGPGETLRVVADPAGRVGPMPSADVDFIAFEWTATVIGLSLLGLFCWLAVRPRRKGLAIDARVFYRDPGSKKDRGSR</sequence>
<accession>A0ABS3UXQ2</accession>
<keyword evidence="3" id="KW-1185">Reference proteome</keyword>
<gene>
    <name evidence="2" type="ORF">J5X75_38290</name>
</gene>
<evidence type="ECO:0000313" key="3">
    <source>
        <dbReference type="Proteomes" id="UP000679690"/>
    </source>
</evidence>
<dbReference type="Proteomes" id="UP000679690">
    <property type="component" value="Unassembled WGS sequence"/>
</dbReference>
<feature type="transmembrane region" description="Helical" evidence="1">
    <location>
        <begin position="33"/>
        <end position="54"/>
    </location>
</feature>
<feature type="transmembrane region" description="Helical" evidence="1">
    <location>
        <begin position="156"/>
        <end position="179"/>
    </location>
</feature>
<evidence type="ECO:0000256" key="1">
    <source>
        <dbReference type="SAM" id="Phobius"/>
    </source>
</evidence>
<keyword evidence="1" id="KW-0472">Membrane</keyword>
<dbReference type="RefSeq" id="WP_208472617.1">
    <property type="nucleotide sequence ID" value="NZ_JAGFNS010000038.1"/>
</dbReference>
<keyword evidence="1" id="KW-0812">Transmembrane</keyword>
<keyword evidence="1" id="KW-1133">Transmembrane helix</keyword>
<comment type="caution">
    <text evidence="2">The sequence shown here is derived from an EMBL/GenBank/DDBJ whole genome shotgun (WGS) entry which is preliminary data.</text>
</comment>
<name>A0ABS3UXQ2_9ACTN</name>
<evidence type="ECO:0000313" key="2">
    <source>
        <dbReference type="EMBL" id="MBO3743365.1"/>
    </source>
</evidence>
<protein>
    <submittedName>
        <fullName evidence="2">Uncharacterized protein</fullName>
    </submittedName>
</protein>
<dbReference type="EMBL" id="JAGFNS010000038">
    <property type="protein sequence ID" value="MBO3743365.1"/>
    <property type="molecule type" value="Genomic_DNA"/>
</dbReference>
<feature type="transmembrane region" description="Helical" evidence="1">
    <location>
        <begin position="61"/>
        <end position="79"/>
    </location>
</feature>
<organism evidence="2 3">
    <name type="scientific">Actinoplanes flavus</name>
    <dbReference type="NCBI Taxonomy" id="2820290"/>
    <lineage>
        <taxon>Bacteria</taxon>
        <taxon>Bacillati</taxon>
        <taxon>Actinomycetota</taxon>
        <taxon>Actinomycetes</taxon>
        <taxon>Micromonosporales</taxon>
        <taxon>Micromonosporaceae</taxon>
        <taxon>Actinoplanes</taxon>
    </lineage>
</organism>
<reference evidence="2 3" key="1">
    <citation type="submission" date="2021-03" db="EMBL/GenBank/DDBJ databases">
        <title>Actinoplanes flavus sp. nov., a novel actinomycete isolated from Coconut Palm rhizosphere soil.</title>
        <authorList>
            <person name="Luo X."/>
        </authorList>
    </citation>
    <scope>NUCLEOTIDE SEQUENCE [LARGE SCALE GENOMIC DNA]</scope>
    <source>
        <strain evidence="2 3">NEAU-H7</strain>
    </source>
</reference>
<proteinExistence type="predicted"/>